<feature type="region of interest" description="Disordered" evidence="1">
    <location>
        <begin position="24"/>
        <end position="56"/>
    </location>
</feature>
<proteinExistence type="predicted"/>
<dbReference type="PROSITE" id="PS51257">
    <property type="entry name" value="PROKAR_LIPOPROTEIN"/>
    <property type="match status" value="1"/>
</dbReference>
<dbReference type="EMBL" id="CP121308">
    <property type="protein sequence ID" value="WFP92556.1"/>
    <property type="molecule type" value="Genomic_DNA"/>
</dbReference>
<evidence type="ECO:0000313" key="6">
    <source>
        <dbReference type="Proteomes" id="UP001214094"/>
    </source>
</evidence>
<feature type="chain" id="PRO_5040468153" description="Lipoprotein" evidence="2">
    <location>
        <begin position="26"/>
        <end position="56"/>
    </location>
</feature>
<reference evidence="4 6" key="2">
    <citation type="submission" date="2023-03" db="EMBL/GenBank/DDBJ databases">
        <title>Comparative genome and transcriptome analysis combination mining strategies for increasing vitamin B12 production of Ensifer adhaerens strain.</title>
        <authorList>
            <person name="Yongheng L."/>
        </authorList>
    </citation>
    <scope>NUCLEOTIDE SEQUENCE [LARGE SCALE GENOMIC DNA]</scope>
    <source>
        <strain evidence="4 6">Casida A-T305</strain>
    </source>
</reference>
<keyword evidence="6" id="KW-1185">Reference proteome</keyword>
<evidence type="ECO:0000313" key="5">
    <source>
        <dbReference type="Proteomes" id="UP001055460"/>
    </source>
</evidence>
<sequence>MTRQYLIAALCAALLAAAGCTTDQASRTSTPAPSPSYQGMQGVQGMSQGGGGAGGY</sequence>
<evidence type="ECO:0000256" key="1">
    <source>
        <dbReference type="SAM" id="MobiDB-lite"/>
    </source>
</evidence>
<dbReference type="AlphaFoldDB" id="A0A9Q9DBC5"/>
<feature type="compositionally biased region" description="Low complexity" evidence="1">
    <location>
        <begin position="25"/>
        <end position="46"/>
    </location>
</feature>
<dbReference type="GeneID" id="42983312"/>
<accession>A0A9Q9DBC5</accession>
<dbReference type="Proteomes" id="UP001214094">
    <property type="component" value="Chromosome"/>
</dbReference>
<dbReference type="Proteomes" id="UP001055460">
    <property type="component" value="Chromosome"/>
</dbReference>
<dbReference type="RefSeq" id="WP_156400691.1">
    <property type="nucleotide sequence ID" value="NZ_CAXURO020000001.1"/>
</dbReference>
<evidence type="ECO:0000313" key="4">
    <source>
        <dbReference type="EMBL" id="WFP92556.1"/>
    </source>
</evidence>
<organism evidence="3 5">
    <name type="scientific">Ensifer adhaerens</name>
    <name type="common">Sinorhizobium morelense</name>
    <dbReference type="NCBI Taxonomy" id="106592"/>
    <lineage>
        <taxon>Bacteria</taxon>
        <taxon>Pseudomonadati</taxon>
        <taxon>Pseudomonadota</taxon>
        <taxon>Alphaproteobacteria</taxon>
        <taxon>Hyphomicrobiales</taxon>
        <taxon>Rhizobiaceae</taxon>
        <taxon>Sinorhizobium/Ensifer group</taxon>
        <taxon>Ensifer</taxon>
    </lineage>
</organism>
<gene>
    <name evidence="3" type="ORF">NE863_09575</name>
    <name evidence="4" type="ORF">P4B07_09415</name>
</gene>
<reference evidence="3" key="1">
    <citation type="submission" date="2022-06" db="EMBL/GenBank/DDBJ databases">
        <title>Physiological and biochemical characterization and genomic elucidation of a strain of the genus Ensifer adhaerens M8 that combines arsenic oxidation and chromium reduction.</title>
        <authorList>
            <person name="Li X."/>
            <person name="Yu c."/>
        </authorList>
    </citation>
    <scope>NUCLEOTIDE SEQUENCE</scope>
    <source>
        <strain evidence="3">M8</strain>
    </source>
</reference>
<evidence type="ECO:0008006" key="7">
    <source>
        <dbReference type="Google" id="ProtNLM"/>
    </source>
</evidence>
<protein>
    <recommendedName>
        <fullName evidence="7">Lipoprotein</fullName>
    </recommendedName>
</protein>
<name>A0A9Q9DBC5_ENSAD</name>
<dbReference type="EMBL" id="CP098807">
    <property type="protein sequence ID" value="USJ25194.1"/>
    <property type="molecule type" value="Genomic_DNA"/>
</dbReference>
<feature type="signal peptide" evidence="2">
    <location>
        <begin position="1"/>
        <end position="25"/>
    </location>
</feature>
<feature type="compositionally biased region" description="Gly residues" evidence="1">
    <location>
        <begin position="47"/>
        <end position="56"/>
    </location>
</feature>
<evidence type="ECO:0000256" key="2">
    <source>
        <dbReference type="SAM" id="SignalP"/>
    </source>
</evidence>
<evidence type="ECO:0000313" key="3">
    <source>
        <dbReference type="EMBL" id="USJ25194.1"/>
    </source>
</evidence>
<keyword evidence="2" id="KW-0732">Signal</keyword>